<evidence type="ECO:0000259" key="10">
    <source>
        <dbReference type="SMART" id="SM00841"/>
    </source>
</evidence>
<name>A0AAP4D535_9PROT</name>
<evidence type="ECO:0000259" key="11">
    <source>
        <dbReference type="SMART" id="SM01185"/>
    </source>
</evidence>
<dbReference type="GO" id="GO:0003746">
    <property type="term" value="F:translation elongation factor activity"/>
    <property type="evidence" value="ECO:0007669"/>
    <property type="project" value="UniProtKB-UniRule"/>
</dbReference>
<dbReference type="SMART" id="SM00841">
    <property type="entry name" value="Elong-fact-P_C"/>
    <property type="match status" value="1"/>
</dbReference>
<dbReference type="InterPro" id="IPR013852">
    <property type="entry name" value="Transl_elong_P/YeiP_CS"/>
</dbReference>
<dbReference type="CDD" id="cd05794">
    <property type="entry name" value="S1_EF-P_repeat_2"/>
    <property type="match status" value="1"/>
</dbReference>
<dbReference type="InterPro" id="IPR020599">
    <property type="entry name" value="Transl_elong_fac_P/YeiP"/>
</dbReference>
<dbReference type="InterPro" id="IPR015365">
    <property type="entry name" value="Elong-fact-P_C"/>
</dbReference>
<dbReference type="FunFam" id="2.40.50.140:FF:000009">
    <property type="entry name" value="Elongation factor P"/>
    <property type="match status" value="1"/>
</dbReference>
<dbReference type="Pfam" id="PF08207">
    <property type="entry name" value="EFP_N"/>
    <property type="match status" value="1"/>
</dbReference>
<dbReference type="InterPro" id="IPR008991">
    <property type="entry name" value="Translation_prot_SH3-like_sf"/>
</dbReference>
<dbReference type="SUPFAM" id="SSF50249">
    <property type="entry name" value="Nucleic acid-binding proteins"/>
    <property type="match status" value="2"/>
</dbReference>
<dbReference type="EMBL" id="JARGEQ010000092">
    <property type="protein sequence ID" value="MDF1586703.1"/>
    <property type="molecule type" value="Genomic_DNA"/>
</dbReference>
<dbReference type="Pfam" id="PF09285">
    <property type="entry name" value="Elong-fact-P_C"/>
    <property type="match status" value="1"/>
</dbReference>
<protein>
    <recommendedName>
        <fullName evidence="7 8">Elongation factor P</fullName>
        <shortName evidence="7">EF-P</shortName>
    </recommendedName>
</protein>
<dbReference type="FunFam" id="2.40.50.140:FF:000004">
    <property type="entry name" value="Elongation factor P"/>
    <property type="match status" value="1"/>
</dbReference>
<evidence type="ECO:0000256" key="7">
    <source>
        <dbReference type="HAMAP-Rule" id="MF_00141"/>
    </source>
</evidence>
<dbReference type="SUPFAM" id="SSF50104">
    <property type="entry name" value="Translation proteins SH3-like domain"/>
    <property type="match status" value="1"/>
</dbReference>
<keyword evidence="4 7" id="KW-0963">Cytoplasm</keyword>
<dbReference type="AlphaFoldDB" id="A0AAP4D535"/>
<comment type="caution">
    <text evidence="12">The sequence shown here is derived from an EMBL/GenBank/DDBJ whole genome shotgun (WGS) entry which is preliminary data.</text>
</comment>
<dbReference type="PANTHER" id="PTHR30053">
    <property type="entry name" value="ELONGATION FACTOR P"/>
    <property type="match status" value="1"/>
</dbReference>
<organism evidence="12 13">
    <name type="scientific">Marinimicrococcus flavescens</name>
    <dbReference type="NCBI Taxonomy" id="3031815"/>
    <lineage>
        <taxon>Bacteria</taxon>
        <taxon>Pseudomonadati</taxon>
        <taxon>Pseudomonadota</taxon>
        <taxon>Alphaproteobacteria</taxon>
        <taxon>Geminicoccales</taxon>
        <taxon>Geminicoccaceae</taxon>
        <taxon>Marinimicrococcus</taxon>
    </lineage>
</organism>
<dbReference type="CDD" id="cd04470">
    <property type="entry name" value="S1_EF-P_repeat_1"/>
    <property type="match status" value="1"/>
</dbReference>
<evidence type="ECO:0000256" key="1">
    <source>
        <dbReference type="ARBA" id="ARBA00004496"/>
    </source>
</evidence>
<dbReference type="PROSITE" id="PS01275">
    <property type="entry name" value="EFP"/>
    <property type="match status" value="1"/>
</dbReference>
<dbReference type="InterPro" id="IPR012340">
    <property type="entry name" value="NA-bd_OB-fold"/>
</dbReference>
<dbReference type="PIRSF" id="PIRSF005901">
    <property type="entry name" value="EF-P"/>
    <property type="match status" value="1"/>
</dbReference>
<dbReference type="HAMAP" id="MF_00141">
    <property type="entry name" value="EF_P"/>
    <property type="match status" value="1"/>
</dbReference>
<evidence type="ECO:0000256" key="9">
    <source>
        <dbReference type="RuleBase" id="RU004389"/>
    </source>
</evidence>
<evidence type="ECO:0000256" key="6">
    <source>
        <dbReference type="ARBA" id="ARBA00022917"/>
    </source>
</evidence>
<evidence type="ECO:0000313" key="12">
    <source>
        <dbReference type="EMBL" id="MDF1586703.1"/>
    </source>
</evidence>
<dbReference type="InterPro" id="IPR013185">
    <property type="entry name" value="Transl_elong_KOW-like"/>
</dbReference>
<proteinExistence type="inferred from homology"/>
<comment type="pathway">
    <text evidence="2 7">Protein biosynthesis; polypeptide chain elongation.</text>
</comment>
<keyword evidence="6 7" id="KW-0648">Protein biosynthesis</keyword>
<comment type="subcellular location">
    <subcellularLocation>
        <location evidence="1 7">Cytoplasm</location>
    </subcellularLocation>
</comment>
<comment type="similarity">
    <text evidence="3 7 9">Belongs to the elongation factor P family.</text>
</comment>
<evidence type="ECO:0000256" key="4">
    <source>
        <dbReference type="ARBA" id="ARBA00022490"/>
    </source>
</evidence>
<dbReference type="NCBIfam" id="TIGR00038">
    <property type="entry name" value="efp"/>
    <property type="match status" value="1"/>
</dbReference>
<dbReference type="PANTHER" id="PTHR30053:SF14">
    <property type="entry name" value="TRANSLATION ELONGATION FACTOR KOW-LIKE DOMAIN-CONTAINING PROTEIN"/>
    <property type="match status" value="1"/>
</dbReference>
<evidence type="ECO:0000313" key="13">
    <source>
        <dbReference type="Proteomes" id="UP001301140"/>
    </source>
</evidence>
<dbReference type="Pfam" id="PF01132">
    <property type="entry name" value="EFP"/>
    <property type="match status" value="1"/>
</dbReference>
<dbReference type="FunFam" id="2.30.30.30:FF:000003">
    <property type="entry name" value="Elongation factor P"/>
    <property type="match status" value="1"/>
</dbReference>
<sequence>MKVNVNEVKPGYIIEYRDKLWTLVKGEHVKPGKGPAYLQAELRCLTDGTKLNQRFNTSETVEQVHLELAEYQFLYEDGPQLHFMNNETYEQIALPRDLIGRQAVFLKEGATVTVSSYEERPLSVRIPETAVFEVVEADPVIKGQTATASYKPAILDNGVRIMVPPHIEAGTKVVVNTTDSSYVERAKG</sequence>
<keyword evidence="5 7" id="KW-0251">Elongation factor</keyword>
<evidence type="ECO:0000256" key="5">
    <source>
        <dbReference type="ARBA" id="ARBA00022768"/>
    </source>
</evidence>
<dbReference type="InterPro" id="IPR011768">
    <property type="entry name" value="Transl_elongation_fac_P"/>
</dbReference>
<gene>
    <name evidence="7 12" type="primary">efp</name>
    <name evidence="12" type="ORF">PZ740_09950</name>
</gene>
<dbReference type="RefSeq" id="WP_327789121.1">
    <property type="nucleotide sequence ID" value="NZ_JARGEQ010000092.1"/>
</dbReference>
<reference evidence="12 13" key="1">
    <citation type="submission" date="2023-03" db="EMBL/GenBank/DDBJ databases">
        <title>YIM 152171 draft genome.</title>
        <authorList>
            <person name="Yang Z."/>
        </authorList>
    </citation>
    <scope>NUCLEOTIDE SEQUENCE [LARGE SCALE GENOMIC DNA]</scope>
    <source>
        <strain evidence="12 13">YIM 152171</strain>
    </source>
</reference>
<dbReference type="Proteomes" id="UP001301140">
    <property type="component" value="Unassembled WGS sequence"/>
</dbReference>
<dbReference type="InterPro" id="IPR014722">
    <property type="entry name" value="Rib_uL2_dom2"/>
</dbReference>
<dbReference type="GO" id="GO:0043043">
    <property type="term" value="P:peptide biosynthetic process"/>
    <property type="evidence" value="ECO:0007669"/>
    <property type="project" value="InterPro"/>
</dbReference>
<evidence type="ECO:0000256" key="2">
    <source>
        <dbReference type="ARBA" id="ARBA00004815"/>
    </source>
</evidence>
<dbReference type="SMART" id="SM01185">
    <property type="entry name" value="EFP"/>
    <property type="match status" value="1"/>
</dbReference>
<feature type="domain" description="Elongation factor P C-terminal" evidence="10">
    <location>
        <begin position="130"/>
        <end position="185"/>
    </location>
</feature>
<evidence type="ECO:0000256" key="3">
    <source>
        <dbReference type="ARBA" id="ARBA00009479"/>
    </source>
</evidence>
<accession>A0AAP4D535</accession>
<comment type="function">
    <text evidence="7">Involved in peptide bond synthesis. Stimulates efficient translation and peptide-bond synthesis on native or reconstituted 70S ribosomes in vitro. Probably functions indirectly by altering the affinity of the ribosome for aminoacyl-tRNA, thus increasing their reactivity as acceptors for peptidyl transferase.</text>
</comment>
<evidence type="ECO:0000256" key="8">
    <source>
        <dbReference type="NCBIfam" id="TIGR00038"/>
    </source>
</evidence>
<dbReference type="GO" id="GO:0005829">
    <property type="term" value="C:cytosol"/>
    <property type="evidence" value="ECO:0007669"/>
    <property type="project" value="UniProtKB-ARBA"/>
</dbReference>
<feature type="domain" description="Translation elongation factor P/YeiP central" evidence="11">
    <location>
        <begin position="68"/>
        <end position="122"/>
    </location>
</feature>
<dbReference type="Gene3D" id="2.30.30.30">
    <property type="match status" value="1"/>
</dbReference>
<keyword evidence="13" id="KW-1185">Reference proteome</keyword>
<dbReference type="NCBIfam" id="NF001810">
    <property type="entry name" value="PRK00529.1"/>
    <property type="match status" value="1"/>
</dbReference>
<dbReference type="Gene3D" id="2.40.50.140">
    <property type="entry name" value="Nucleic acid-binding proteins"/>
    <property type="match status" value="2"/>
</dbReference>
<dbReference type="InterPro" id="IPR001059">
    <property type="entry name" value="Transl_elong_P/YeiP_cen"/>
</dbReference>